<evidence type="ECO:0008006" key="4">
    <source>
        <dbReference type="Google" id="ProtNLM"/>
    </source>
</evidence>
<gene>
    <name evidence="2" type="ORF">SLS58_001783</name>
</gene>
<name>A0ABR3U0X5_9PEZI</name>
<evidence type="ECO:0000313" key="3">
    <source>
        <dbReference type="Proteomes" id="UP001521184"/>
    </source>
</evidence>
<protein>
    <recommendedName>
        <fullName evidence="4">Lytic polysaccharide monooxygenase</fullName>
    </recommendedName>
</protein>
<keyword evidence="3" id="KW-1185">Reference proteome</keyword>
<sequence length="328" mass="33060">MAVNEDQISQPAVHGGGTCQLSISLDVPPKKDSTFKVIKTIEGGCPGLDSKPENFTYQIPQSIPSGKAVFAWTWFPVSSGTPEMYMNCAPIKVTGGAQDTTDFVQLPDILVANYSPVNCTRNGTENQVMKVFNPGVVLEYGPTPSTISLPTATPVGDECPTADLASAASITSQPLAAGTPTSVAAGQPGAAGGALVETAVSGSSEAASAAGPSTTLATTTASASSQAASGNAAVAAGQADTPAAATPTDDGSASDGQCGSSNNGQLVCNGSSHFGFCNWGKITWQSVADGTVCENGTIKAATAARMKERRAAHVHAHGRLSGGRQFHA</sequence>
<dbReference type="EMBL" id="JAKEKT020000007">
    <property type="protein sequence ID" value="KAL1649209.1"/>
    <property type="molecule type" value="Genomic_DNA"/>
</dbReference>
<dbReference type="PANTHER" id="PTHR36182:SF2">
    <property type="entry name" value="LYTIC POLYSACCHARIDE MONOOXYGENASE"/>
    <property type="match status" value="1"/>
</dbReference>
<dbReference type="Gene3D" id="2.70.50.70">
    <property type="match status" value="1"/>
</dbReference>
<proteinExistence type="predicted"/>
<feature type="compositionally biased region" description="Low complexity" evidence="1">
    <location>
        <begin position="238"/>
        <end position="255"/>
    </location>
</feature>
<evidence type="ECO:0000313" key="2">
    <source>
        <dbReference type="EMBL" id="KAL1649209.1"/>
    </source>
</evidence>
<reference evidence="2 3" key="1">
    <citation type="journal article" date="2023" name="Plant Dis.">
        <title>First Report of Diplodia intermedia Causing Canker and Dieback Diseases on Apple Trees in Canada.</title>
        <authorList>
            <person name="Ellouze W."/>
            <person name="Ilyukhin E."/>
            <person name="Sulman M."/>
            <person name="Ali S."/>
        </authorList>
    </citation>
    <scope>NUCLEOTIDE SEQUENCE [LARGE SCALE GENOMIC DNA]</scope>
    <source>
        <strain evidence="2 3">M45-28</strain>
    </source>
</reference>
<organism evidence="2 3">
    <name type="scientific">Diplodia intermedia</name>
    <dbReference type="NCBI Taxonomy" id="856260"/>
    <lineage>
        <taxon>Eukaryota</taxon>
        <taxon>Fungi</taxon>
        <taxon>Dikarya</taxon>
        <taxon>Ascomycota</taxon>
        <taxon>Pezizomycotina</taxon>
        <taxon>Dothideomycetes</taxon>
        <taxon>Dothideomycetes incertae sedis</taxon>
        <taxon>Botryosphaeriales</taxon>
        <taxon>Botryosphaeriaceae</taxon>
        <taxon>Diplodia</taxon>
    </lineage>
</organism>
<feature type="region of interest" description="Disordered" evidence="1">
    <location>
        <begin position="238"/>
        <end position="260"/>
    </location>
</feature>
<accession>A0ABR3U0X5</accession>
<comment type="caution">
    <text evidence="2">The sequence shown here is derived from an EMBL/GenBank/DDBJ whole genome shotgun (WGS) entry which is preliminary data.</text>
</comment>
<evidence type="ECO:0000256" key="1">
    <source>
        <dbReference type="SAM" id="MobiDB-lite"/>
    </source>
</evidence>
<dbReference type="Proteomes" id="UP001521184">
    <property type="component" value="Unassembled WGS sequence"/>
</dbReference>
<dbReference type="PANTHER" id="PTHR36182">
    <property type="entry name" value="PROTEIN, PUTATIVE (AFU_ORTHOLOGUE AFUA_6G10930)-RELATED"/>
    <property type="match status" value="1"/>
</dbReference>